<reference evidence="9" key="1">
    <citation type="submission" date="2022-11" db="EMBL/GenBank/DDBJ databases">
        <title>Centuries of genome instability and evolution in soft-shell clam transmissible cancer (bioRxiv).</title>
        <authorList>
            <person name="Hart S.F.M."/>
            <person name="Yonemitsu M.A."/>
            <person name="Giersch R.M."/>
            <person name="Beal B.F."/>
            <person name="Arriagada G."/>
            <person name="Davis B.W."/>
            <person name="Ostrander E.A."/>
            <person name="Goff S.P."/>
            <person name="Metzger M.J."/>
        </authorList>
    </citation>
    <scope>NUCLEOTIDE SEQUENCE</scope>
    <source>
        <strain evidence="9">MELC-2E11</strain>
        <tissue evidence="9">Siphon/mantle</tissue>
    </source>
</reference>
<dbReference type="Pfam" id="PF05920">
    <property type="entry name" value="Homeobox_KN"/>
    <property type="match status" value="1"/>
</dbReference>
<accession>A0ABY7EVE9</accession>
<dbReference type="InterPro" id="IPR017970">
    <property type="entry name" value="Homeobox_CS"/>
</dbReference>
<feature type="region of interest" description="Disordered" evidence="7">
    <location>
        <begin position="201"/>
        <end position="252"/>
    </location>
</feature>
<dbReference type="PANTHER" id="PTHR11211:SF40">
    <property type="entry name" value="MIRROR, ISOFORM C"/>
    <property type="match status" value="1"/>
</dbReference>
<evidence type="ECO:0000256" key="1">
    <source>
        <dbReference type="ARBA" id="ARBA00004123"/>
    </source>
</evidence>
<gene>
    <name evidence="9" type="ORF">MAR_027077</name>
</gene>
<keyword evidence="4 6" id="KW-0371">Homeobox</keyword>
<dbReference type="PANTHER" id="PTHR11211">
    <property type="entry name" value="IROQUOIS-CLASS HOMEODOMAIN PROTEIN IRX"/>
    <property type="match status" value="1"/>
</dbReference>
<evidence type="ECO:0000313" key="9">
    <source>
        <dbReference type="EMBL" id="WAR12897.1"/>
    </source>
</evidence>
<keyword evidence="3 6" id="KW-0238">DNA-binding</keyword>
<protein>
    <submittedName>
        <fullName evidence="9">CAUP-like protein</fullName>
    </submittedName>
</protein>
<evidence type="ECO:0000256" key="3">
    <source>
        <dbReference type="ARBA" id="ARBA00023125"/>
    </source>
</evidence>
<keyword evidence="10" id="KW-1185">Reference proteome</keyword>
<evidence type="ECO:0000256" key="6">
    <source>
        <dbReference type="PROSITE-ProRule" id="PRU00108"/>
    </source>
</evidence>
<dbReference type="InterPro" id="IPR008422">
    <property type="entry name" value="KN_HD"/>
</dbReference>
<dbReference type="SMART" id="SM00389">
    <property type="entry name" value="HOX"/>
    <property type="match status" value="1"/>
</dbReference>
<dbReference type="EMBL" id="CP111019">
    <property type="protein sequence ID" value="WAR12897.1"/>
    <property type="molecule type" value="Genomic_DNA"/>
</dbReference>
<dbReference type="Proteomes" id="UP001164746">
    <property type="component" value="Chromosome 8"/>
</dbReference>
<dbReference type="CDD" id="cd00086">
    <property type="entry name" value="homeodomain"/>
    <property type="match status" value="1"/>
</dbReference>
<dbReference type="InterPro" id="IPR009057">
    <property type="entry name" value="Homeodomain-like_sf"/>
</dbReference>
<dbReference type="PROSITE" id="PS50071">
    <property type="entry name" value="HOMEOBOX_2"/>
    <property type="match status" value="1"/>
</dbReference>
<feature type="domain" description="Homeobox" evidence="8">
    <location>
        <begin position="125"/>
        <end position="183"/>
    </location>
</feature>
<evidence type="ECO:0000256" key="5">
    <source>
        <dbReference type="ARBA" id="ARBA00023242"/>
    </source>
</evidence>
<evidence type="ECO:0000256" key="4">
    <source>
        <dbReference type="ARBA" id="ARBA00023155"/>
    </source>
</evidence>
<comment type="subcellular location">
    <subcellularLocation>
        <location evidence="1 6">Nucleus</location>
    </subcellularLocation>
</comment>
<proteinExistence type="inferred from homology"/>
<evidence type="ECO:0000313" key="10">
    <source>
        <dbReference type="Proteomes" id="UP001164746"/>
    </source>
</evidence>
<organism evidence="9 10">
    <name type="scientific">Mya arenaria</name>
    <name type="common">Soft-shell clam</name>
    <dbReference type="NCBI Taxonomy" id="6604"/>
    <lineage>
        <taxon>Eukaryota</taxon>
        <taxon>Metazoa</taxon>
        <taxon>Spiralia</taxon>
        <taxon>Lophotrochozoa</taxon>
        <taxon>Mollusca</taxon>
        <taxon>Bivalvia</taxon>
        <taxon>Autobranchia</taxon>
        <taxon>Heteroconchia</taxon>
        <taxon>Euheterodonta</taxon>
        <taxon>Imparidentia</taxon>
        <taxon>Neoheterodontei</taxon>
        <taxon>Myida</taxon>
        <taxon>Myoidea</taxon>
        <taxon>Myidae</taxon>
        <taxon>Mya</taxon>
    </lineage>
</organism>
<feature type="DNA-binding region" description="Homeobox" evidence="6">
    <location>
        <begin position="127"/>
        <end position="184"/>
    </location>
</feature>
<dbReference type="Gene3D" id="1.10.10.60">
    <property type="entry name" value="Homeodomain-like"/>
    <property type="match status" value="1"/>
</dbReference>
<dbReference type="SUPFAM" id="SSF46689">
    <property type="entry name" value="Homeodomain-like"/>
    <property type="match status" value="1"/>
</dbReference>
<sequence>MTSVASSFMGGSQHQPRTSCCQTGYPVLADPLTGRTICSCQLQSGVPAYLSRVPSLPETVYPASSMHLASLHRGSAGTYPGGYSMSDSRILKAAPPSAHIHSHYEAAMAASPYAFYPGFDINGVRRKNATRESTAALKAWLYQHRKNPYPTKAEKVMLAIISQMTLTQVSTWFANARRRLKKERKLGDNDLEDLDDIDVDGKRSEADTTSSRLSDCESDVTSNTADNSRVITDLSDVSDAEEQTPLHKRQTKNCVQRLFSPDSRNELYLDSISSPNDSKLSDSGPYSATKEGKDNCLASNSKCKSFQDDTSTISNCSPTPCVPKNDFLTLHKSNIVQNNHTKSKIWSIDSIIG</sequence>
<feature type="compositionally biased region" description="Polar residues" evidence="7">
    <location>
        <begin position="207"/>
        <end position="230"/>
    </location>
</feature>
<comment type="similarity">
    <text evidence="2">Belongs to the TALE/IRO homeobox family.</text>
</comment>
<dbReference type="PROSITE" id="PS00027">
    <property type="entry name" value="HOMEOBOX_1"/>
    <property type="match status" value="1"/>
</dbReference>
<name>A0ABY7EVE9_MYAAR</name>
<evidence type="ECO:0000256" key="7">
    <source>
        <dbReference type="SAM" id="MobiDB-lite"/>
    </source>
</evidence>
<feature type="region of interest" description="Disordered" evidence="7">
    <location>
        <begin position="270"/>
        <end position="294"/>
    </location>
</feature>
<dbReference type="InterPro" id="IPR001356">
    <property type="entry name" value="HD"/>
</dbReference>
<evidence type="ECO:0000256" key="2">
    <source>
        <dbReference type="ARBA" id="ARBA00008446"/>
    </source>
</evidence>
<evidence type="ECO:0000259" key="8">
    <source>
        <dbReference type="PROSITE" id="PS50071"/>
    </source>
</evidence>
<keyword evidence="5 6" id="KW-0539">Nucleus</keyword>